<organism evidence="1 2">
    <name type="scientific">Romanomermis culicivorax</name>
    <name type="common">Nematode worm</name>
    <dbReference type="NCBI Taxonomy" id="13658"/>
    <lineage>
        <taxon>Eukaryota</taxon>
        <taxon>Metazoa</taxon>
        <taxon>Ecdysozoa</taxon>
        <taxon>Nematoda</taxon>
        <taxon>Enoplea</taxon>
        <taxon>Dorylaimia</taxon>
        <taxon>Mermithida</taxon>
        <taxon>Mermithoidea</taxon>
        <taxon>Mermithidae</taxon>
        <taxon>Romanomermis</taxon>
    </lineage>
</organism>
<protein>
    <submittedName>
        <fullName evidence="2">Uncharacterized protein</fullName>
    </submittedName>
</protein>
<evidence type="ECO:0000313" key="1">
    <source>
        <dbReference type="Proteomes" id="UP000887565"/>
    </source>
</evidence>
<dbReference type="Proteomes" id="UP000887565">
    <property type="component" value="Unplaced"/>
</dbReference>
<reference evidence="2" key="1">
    <citation type="submission" date="2022-11" db="UniProtKB">
        <authorList>
            <consortium name="WormBaseParasite"/>
        </authorList>
    </citation>
    <scope>IDENTIFICATION</scope>
</reference>
<sequence>MKEKGLNDRQISIKLKKKQKTKANQEKNKQSILPTIFAFRSIFCRKFCDLFRLNVILVT</sequence>
<proteinExistence type="predicted"/>
<accession>A0A915KXQ3</accession>
<dbReference type="AlphaFoldDB" id="A0A915KXQ3"/>
<keyword evidence="1" id="KW-1185">Reference proteome</keyword>
<evidence type="ECO:0000313" key="2">
    <source>
        <dbReference type="WBParaSite" id="nRc.2.0.1.t42949-RA"/>
    </source>
</evidence>
<name>A0A915KXQ3_ROMCU</name>
<dbReference type="WBParaSite" id="nRc.2.0.1.t42949-RA">
    <property type="protein sequence ID" value="nRc.2.0.1.t42949-RA"/>
    <property type="gene ID" value="nRc.2.0.1.g42949"/>
</dbReference>